<evidence type="ECO:0000256" key="17">
    <source>
        <dbReference type="HAMAP-Rule" id="MF_01630"/>
    </source>
</evidence>
<dbReference type="GO" id="GO:0030151">
    <property type="term" value="F:molybdenum ion binding"/>
    <property type="evidence" value="ECO:0007669"/>
    <property type="project" value="InterPro"/>
</dbReference>
<comment type="function">
    <text evidence="17">Catalytic subunit of the nitrate reductase complex NapAB. Receives electrons from NapB and catalyzes the reduction of nitrate to nitrite.</text>
</comment>
<comment type="subunit">
    <text evidence="3">Heterodimer of a large and a small subunit.</text>
</comment>
<feature type="binding site" evidence="17">
    <location>
        <position position="750"/>
    </location>
    <ligand>
        <name>Mo-bis(molybdopterin guanine dinucleotide)</name>
        <dbReference type="ChEBI" id="CHEBI:60539"/>
    </ligand>
</feature>
<feature type="binding site" evidence="17">
    <location>
        <position position="81"/>
    </location>
    <ligand>
        <name>Mo-bis(molybdopterin guanine dinucleotide)</name>
        <dbReference type="ChEBI" id="CHEBI:60539"/>
    </ligand>
</feature>
<evidence type="ECO:0000256" key="13">
    <source>
        <dbReference type="ARBA" id="ARBA00023014"/>
    </source>
</evidence>
<keyword evidence="13 17" id="KW-0411">Iron-sulfur</keyword>
<dbReference type="FunFam" id="2.40.40.20:FF:000005">
    <property type="entry name" value="Periplasmic nitrate reductase"/>
    <property type="match status" value="1"/>
</dbReference>
<keyword evidence="4 17" id="KW-0813">Transport</keyword>
<dbReference type="Pfam" id="PF01568">
    <property type="entry name" value="Molydop_binding"/>
    <property type="match status" value="1"/>
</dbReference>
<dbReference type="SUPFAM" id="SSF53706">
    <property type="entry name" value="Formate dehydrogenase/DMSO reductase, domains 1-3"/>
    <property type="match status" value="1"/>
</dbReference>
<keyword evidence="20" id="KW-1185">Reference proteome</keyword>
<comment type="subcellular location">
    <subcellularLocation>
        <location evidence="1">Cell envelope</location>
    </subcellularLocation>
    <subcellularLocation>
        <location evidence="17">Secreted</location>
    </subcellularLocation>
    <text evidence="17">Membrane-associated.</text>
</comment>
<dbReference type="GO" id="GO:0051539">
    <property type="term" value="F:4 iron, 4 sulfur cluster binding"/>
    <property type="evidence" value="ECO:0007669"/>
    <property type="project" value="UniProtKB-KW"/>
</dbReference>
<comment type="caution">
    <text evidence="17">Lacks conserved residue(s) required for the propagation of feature annotation.</text>
</comment>
<dbReference type="InterPro" id="IPR006656">
    <property type="entry name" value="Mopterin_OxRdtase"/>
</dbReference>
<dbReference type="GO" id="GO:0009325">
    <property type="term" value="C:nitrate reductase complex"/>
    <property type="evidence" value="ECO:0007669"/>
    <property type="project" value="TreeGrafter"/>
</dbReference>
<dbReference type="GO" id="GO:0050140">
    <property type="term" value="F:nitrate reductase (cytochrome) activity"/>
    <property type="evidence" value="ECO:0007669"/>
    <property type="project" value="UniProtKB-EC"/>
</dbReference>
<evidence type="ECO:0000256" key="6">
    <source>
        <dbReference type="ARBA" id="ARBA00022505"/>
    </source>
</evidence>
<dbReference type="SMART" id="SM00926">
    <property type="entry name" value="Molybdop_Fe4S4"/>
    <property type="match status" value="1"/>
</dbReference>
<comment type="cofactor">
    <cofactor evidence="17">
        <name>Mo-bis(molybdopterin guanine dinucleotide)</name>
        <dbReference type="ChEBI" id="CHEBI:60539"/>
    </cofactor>
    <text evidence="17">Binds 1 molybdenum-bis(molybdopterin guanine dinucleotide) (Mo-bis-MGD) cofactor per subunit.</text>
</comment>
<dbReference type="EMBL" id="CP010311">
    <property type="protein sequence ID" value="AJF05543.1"/>
    <property type="molecule type" value="Genomic_DNA"/>
</dbReference>
<feature type="binding site" evidence="17">
    <location>
        <position position="171"/>
    </location>
    <ligand>
        <name>Mo-bis(molybdopterin guanine dinucleotide)</name>
        <dbReference type="ChEBI" id="CHEBI:60539"/>
    </ligand>
</feature>
<dbReference type="InterPro" id="IPR050123">
    <property type="entry name" value="Prok_molybdopt-oxidoreductase"/>
</dbReference>
<dbReference type="Gene3D" id="3.40.228.10">
    <property type="entry name" value="Dimethylsulfoxide Reductase, domain 2"/>
    <property type="match status" value="1"/>
</dbReference>
<dbReference type="Pfam" id="PF00384">
    <property type="entry name" value="Molybdopterin"/>
    <property type="match status" value="1"/>
</dbReference>
<evidence type="ECO:0000256" key="15">
    <source>
        <dbReference type="ARBA" id="ARBA00052176"/>
    </source>
</evidence>
<dbReference type="CDD" id="cd02791">
    <property type="entry name" value="MopB_CT_Nitrate-R-NapA-like"/>
    <property type="match status" value="1"/>
</dbReference>
<dbReference type="Gene3D" id="2.20.25.90">
    <property type="entry name" value="ADC-like domains"/>
    <property type="match status" value="1"/>
</dbReference>
<dbReference type="STRING" id="483547.GSUB_01665"/>
<feature type="binding site" evidence="17">
    <location>
        <begin position="254"/>
        <end position="256"/>
    </location>
    <ligand>
        <name>Mo-bis(molybdopterin guanine dinucleotide)</name>
        <dbReference type="ChEBI" id="CHEBI:60539"/>
    </ligand>
</feature>
<evidence type="ECO:0000256" key="9">
    <source>
        <dbReference type="ARBA" id="ARBA00022764"/>
    </source>
</evidence>
<comment type="subunit">
    <text evidence="17">Component of the nitrate reductase NapAB complex composed of NapA and NapB.</text>
</comment>
<feature type="domain" description="4Fe-4S Mo/W bis-MGD-type" evidence="18">
    <location>
        <begin position="37"/>
        <end position="93"/>
    </location>
</feature>
<feature type="binding site" evidence="17">
    <location>
        <position position="142"/>
    </location>
    <ligand>
        <name>Mo-bis(molybdopterin guanine dinucleotide)</name>
        <dbReference type="ChEBI" id="CHEBI:60539"/>
    </ligand>
</feature>
<dbReference type="RefSeq" id="WP_040198913.1">
    <property type="nucleotide sequence ID" value="NZ_CP010311.1"/>
</dbReference>
<dbReference type="InterPro" id="IPR009010">
    <property type="entry name" value="Asp_de-COase-like_dom_sf"/>
</dbReference>
<proteinExistence type="inferred from homology"/>
<dbReference type="CDD" id="cd02754">
    <property type="entry name" value="MopB_Nitrate-R-NapA-like"/>
    <property type="match status" value="1"/>
</dbReference>
<keyword evidence="10 17" id="KW-0249">Electron transport</keyword>
<evidence type="ECO:0000313" key="20">
    <source>
        <dbReference type="Proteomes" id="UP000035036"/>
    </source>
</evidence>
<dbReference type="InterPro" id="IPR006311">
    <property type="entry name" value="TAT_signal"/>
</dbReference>
<keyword evidence="5 17" id="KW-0004">4Fe-4S</keyword>
<evidence type="ECO:0000256" key="2">
    <source>
        <dbReference type="ARBA" id="ARBA00008747"/>
    </source>
</evidence>
<sequence>MGLTRRDFIKYSAAAATAASIGITMPKWAMAQDADVERWVKGVCRFCGTGCGVYVGVKGGRAVAIKGNPDAKTNFGFLCVKGMLAYKVMEHPDRLKHPLVRQADGNFKRVSWDEALDLVTSKFTTLRNKYGKDSVAYYGSGQALTEETYTFNKLWKGGLRSNMVEGNPRLCMASAVGGYMTTMGSDEPAGSYADIENAKCLFIVGSNTSEAHPILFRRIMRHKLNHPEVKIIICEPRKTNTAKIADLWLPVDPGTDLAVFHSMAREIIRNNWVDRQFIEENTRVTDGKEVYDFDKYAAHVEQFDPETVEKVARCPAANIRKAAEWFANSGATLSLWCMGLNQRTRGVWANNLIHNLHLITGQIGFAGADSFSLTGQPNACGGVRETGALSHLLPGTKPVADPKWRAHCEKQWGLPEGTIDPKPGFHTVKMFESLGGENDADKPIKAALICTTNPAHSLPNLNKYIPGMRDSFLVVLDIFPSRTTQLADVILPAAFIYEKGGVYGCSERRSQLTEKCVEPPGEAKADIWIAAQIAKRMGLEKVIPWNMDDSMKANEMAWHDYISVTKDTDHTMWGVTYERLKKSKAGLQWPCPTEDHPGTYKRYVRGMDPMFEHQGFLEMFGKKIPKDRKIVFYMDGRNEGKANIFLRPYKGAEEQPDADYPFFFTTGRVIEQWHTGTMTMRVPEIARAHPNGYVEIHPEDAQKYKISSGDIVEVESRRGRCEFPAVITSASLPGILFVPMHDQKYERLVNFICNDAVDPGSFEPEYKVAAVRIKRLSGPKDVADKFVISDVNAMFESA</sequence>
<feature type="binding site" evidence="17">
    <location>
        <position position="526"/>
    </location>
    <ligand>
        <name>Mo-bis(molybdopterin guanine dinucleotide)</name>
        <dbReference type="ChEBI" id="CHEBI:60539"/>
    </ligand>
</feature>
<feature type="binding site" evidence="17">
    <location>
        <position position="79"/>
    </location>
    <ligand>
        <name>[4Fe-4S] cluster</name>
        <dbReference type="ChEBI" id="CHEBI:49883"/>
    </ligand>
</feature>
<dbReference type="GO" id="GO:0030313">
    <property type="term" value="C:cell envelope"/>
    <property type="evidence" value="ECO:0007669"/>
    <property type="project" value="UniProtKB-SubCell"/>
</dbReference>
<dbReference type="GO" id="GO:0043546">
    <property type="term" value="F:molybdopterin cofactor binding"/>
    <property type="evidence" value="ECO:0007669"/>
    <property type="project" value="InterPro"/>
</dbReference>
<dbReference type="GO" id="GO:0009055">
    <property type="term" value="F:electron transfer activity"/>
    <property type="evidence" value="ECO:0007669"/>
    <property type="project" value="UniProtKB-UniRule"/>
</dbReference>
<dbReference type="InterPro" id="IPR006657">
    <property type="entry name" value="MoPterin_dinucl-bd_dom"/>
</dbReference>
<dbReference type="GO" id="GO:0005506">
    <property type="term" value="F:iron ion binding"/>
    <property type="evidence" value="ECO:0007669"/>
    <property type="project" value="UniProtKB-UniRule"/>
</dbReference>
<comment type="cofactor">
    <cofactor evidence="17">
        <name>[4Fe-4S] cluster</name>
        <dbReference type="ChEBI" id="CHEBI:49883"/>
    </cofactor>
    <text evidence="17">Binds 1 [4Fe-4S] cluster.</text>
</comment>
<comment type="catalytic activity">
    <reaction evidence="15 17">
        <text>2 Fe(II)-[cytochrome] + nitrate + 2 H(+) = 2 Fe(III)-[cytochrome] + nitrite + H2O</text>
        <dbReference type="Rhea" id="RHEA:12909"/>
        <dbReference type="Rhea" id="RHEA-COMP:11777"/>
        <dbReference type="Rhea" id="RHEA-COMP:11778"/>
        <dbReference type="ChEBI" id="CHEBI:15377"/>
        <dbReference type="ChEBI" id="CHEBI:15378"/>
        <dbReference type="ChEBI" id="CHEBI:16301"/>
        <dbReference type="ChEBI" id="CHEBI:17632"/>
        <dbReference type="ChEBI" id="CHEBI:29033"/>
        <dbReference type="ChEBI" id="CHEBI:29034"/>
        <dbReference type="EC" id="1.9.6.1"/>
    </reaction>
</comment>
<dbReference type="GO" id="GO:0016020">
    <property type="term" value="C:membrane"/>
    <property type="evidence" value="ECO:0007669"/>
    <property type="project" value="TreeGrafter"/>
</dbReference>
<evidence type="ECO:0000259" key="18">
    <source>
        <dbReference type="PROSITE" id="PS51669"/>
    </source>
</evidence>
<dbReference type="EC" id="1.9.6.1" evidence="17"/>
<feature type="binding site" evidence="17">
    <location>
        <position position="167"/>
    </location>
    <ligand>
        <name>Mo-bis(molybdopterin guanine dinucleotide)</name>
        <dbReference type="ChEBI" id="CHEBI:60539"/>
    </ligand>
</feature>
<feature type="binding site" evidence="17">
    <location>
        <position position="338"/>
    </location>
    <ligand>
        <name>Mo-bis(molybdopterin guanine dinucleotide)</name>
        <dbReference type="ChEBI" id="CHEBI:60539"/>
    </ligand>
</feature>
<comment type="function">
    <text evidence="16">Catalytic subunit of the periplasmic nitrate reductase complex NapAB. Receives electrons from NapB and catalyzes the reduction of nitrate to nitrite.</text>
</comment>
<dbReference type="Pfam" id="PF04879">
    <property type="entry name" value="Molybdop_Fe4S4"/>
    <property type="match status" value="1"/>
</dbReference>
<evidence type="ECO:0000256" key="11">
    <source>
        <dbReference type="ARBA" id="ARBA00023002"/>
    </source>
</evidence>
<evidence type="ECO:0000256" key="16">
    <source>
        <dbReference type="ARBA" id="ARBA00055000"/>
    </source>
</evidence>
<dbReference type="AlphaFoldDB" id="A0A0B5FE51"/>
<protein>
    <recommendedName>
        <fullName evidence="17">Nitrate reductase</fullName>
        <ecNumber evidence="17">1.9.6.1</ecNumber>
    </recommendedName>
</protein>
<dbReference type="Gene3D" id="3.40.50.740">
    <property type="match status" value="1"/>
</dbReference>
<comment type="PTM">
    <text evidence="17">Predicted to be exported by the Tat system. The position of the signal peptide cleavage has not been experimentally proven.</text>
</comment>
<dbReference type="KEGG" id="gsb:GSUB_01665"/>
<evidence type="ECO:0000256" key="8">
    <source>
        <dbReference type="ARBA" id="ARBA00022729"/>
    </source>
</evidence>
<evidence type="ECO:0000256" key="4">
    <source>
        <dbReference type="ARBA" id="ARBA00022448"/>
    </source>
</evidence>
<evidence type="ECO:0000256" key="3">
    <source>
        <dbReference type="ARBA" id="ARBA00011771"/>
    </source>
</evidence>
<reference evidence="19 20" key="1">
    <citation type="journal article" date="2015" name="Genome Announc.">
        <title>Genomes of Geoalkalibacter ferrihydriticus Z-0531T and Geoalkalibacter subterraneus Red1T, Two Haloalkaliphilic Metal-Reducing Deltaproteobacteria.</title>
        <authorList>
            <person name="Badalamenti J.P."/>
            <person name="Krajmalnik-Brown R."/>
            <person name="Torres C.I."/>
            <person name="Bond D.R."/>
        </authorList>
    </citation>
    <scope>NUCLEOTIDE SEQUENCE [LARGE SCALE GENOMIC DNA]</scope>
    <source>
        <strain evidence="19 20">Red1</strain>
    </source>
</reference>
<dbReference type="PANTHER" id="PTHR43105:SF11">
    <property type="entry name" value="PERIPLASMIC NITRATE REDUCTASE"/>
    <property type="match status" value="1"/>
</dbReference>
<dbReference type="HAMAP" id="MF_01630">
    <property type="entry name" value="Nitrate_reduct_NapA"/>
    <property type="match status" value="1"/>
</dbReference>
<dbReference type="SUPFAM" id="SSF50692">
    <property type="entry name" value="ADC-like"/>
    <property type="match status" value="1"/>
</dbReference>
<dbReference type="GO" id="GO:0042128">
    <property type="term" value="P:nitrate assimilation"/>
    <property type="evidence" value="ECO:0007669"/>
    <property type="project" value="UniProtKB-UniRule"/>
</dbReference>
<keyword evidence="14 17" id="KW-0534">Nitrate assimilation</keyword>
<evidence type="ECO:0000256" key="14">
    <source>
        <dbReference type="ARBA" id="ARBA00023063"/>
    </source>
</evidence>
<dbReference type="PROSITE" id="PS51318">
    <property type="entry name" value="TAT"/>
    <property type="match status" value="1"/>
</dbReference>
<dbReference type="PROSITE" id="PS51669">
    <property type="entry name" value="4FE4S_MOW_BIS_MGD"/>
    <property type="match status" value="1"/>
</dbReference>
<dbReference type="Gene3D" id="2.40.40.20">
    <property type="match status" value="1"/>
</dbReference>
<feature type="binding site" evidence="17">
    <location>
        <position position="453"/>
    </location>
    <ligand>
        <name>Mo-bis(molybdopterin guanine dinucleotide)</name>
        <dbReference type="ChEBI" id="CHEBI:60539"/>
    </ligand>
</feature>
<keyword evidence="12 17" id="KW-0408">Iron</keyword>
<feature type="binding site" evidence="17">
    <location>
        <position position="767"/>
    </location>
    <ligand>
        <name>Mo-bis(molybdopterin guanine dinucleotide)</name>
        <dbReference type="ChEBI" id="CHEBI:60539"/>
    </ligand>
</feature>
<comment type="similarity">
    <text evidence="2 17">Belongs to the prokaryotic molybdopterin-containing oxidoreductase family. NasA/NapA/NarB subfamily.</text>
</comment>
<dbReference type="Proteomes" id="UP000035036">
    <property type="component" value="Chromosome"/>
</dbReference>
<evidence type="ECO:0000256" key="5">
    <source>
        <dbReference type="ARBA" id="ARBA00022485"/>
    </source>
</evidence>
<name>A0A0B5FE51_9BACT</name>
<keyword evidence="8 17" id="KW-0732">Signal</keyword>
<keyword evidence="11 17" id="KW-0560">Oxidoreductase</keyword>
<dbReference type="InterPro" id="IPR006963">
    <property type="entry name" value="Mopterin_OxRdtase_4Fe-4S_dom"/>
</dbReference>
<keyword evidence="7 17" id="KW-0479">Metal-binding</keyword>
<feature type="binding site" evidence="17">
    <location>
        <position position="51"/>
    </location>
    <ligand>
        <name>[4Fe-4S] cluster</name>
        <dbReference type="ChEBI" id="CHEBI:49883"/>
    </ligand>
</feature>
<organism evidence="19 20">
    <name type="scientific">Geoalkalibacter subterraneus</name>
    <dbReference type="NCBI Taxonomy" id="483547"/>
    <lineage>
        <taxon>Bacteria</taxon>
        <taxon>Pseudomonadati</taxon>
        <taxon>Thermodesulfobacteriota</taxon>
        <taxon>Desulfuromonadia</taxon>
        <taxon>Desulfuromonadales</taxon>
        <taxon>Geoalkalibacteraceae</taxon>
        <taxon>Geoalkalibacter</taxon>
    </lineage>
</organism>
<dbReference type="OrthoDB" id="9757870at2"/>
<dbReference type="HOGENOM" id="CLU_000422_13_4_7"/>
<dbReference type="InterPro" id="IPR019546">
    <property type="entry name" value="TAT_signal_bac_arc"/>
</dbReference>
<feature type="binding site" evidence="17">
    <location>
        <position position="342"/>
    </location>
    <ligand>
        <name>Mo-bis(molybdopterin guanine dinucleotide)</name>
        <dbReference type="ChEBI" id="CHEBI:60539"/>
    </ligand>
</feature>
<evidence type="ECO:0000256" key="1">
    <source>
        <dbReference type="ARBA" id="ARBA00004196"/>
    </source>
</evidence>
<keyword evidence="9" id="KW-0574">Periplasm</keyword>
<dbReference type="InterPro" id="IPR041957">
    <property type="entry name" value="CT_Nitrate-R-NapA-like"/>
</dbReference>
<dbReference type="PANTHER" id="PTHR43105">
    <property type="entry name" value="RESPIRATORY NITRATE REDUCTASE"/>
    <property type="match status" value="1"/>
</dbReference>
<dbReference type="GO" id="GO:0006777">
    <property type="term" value="P:Mo-molybdopterin cofactor biosynthetic process"/>
    <property type="evidence" value="ECO:0007669"/>
    <property type="project" value="UniProtKB-UniRule"/>
</dbReference>
<dbReference type="NCBIfam" id="TIGR01409">
    <property type="entry name" value="TAT_signal_seq"/>
    <property type="match status" value="1"/>
</dbReference>
<evidence type="ECO:0000256" key="10">
    <source>
        <dbReference type="ARBA" id="ARBA00022982"/>
    </source>
</evidence>
<evidence type="ECO:0000256" key="7">
    <source>
        <dbReference type="ARBA" id="ARBA00022723"/>
    </source>
</evidence>
<feature type="binding site" evidence="17">
    <location>
        <position position="44"/>
    </location>
    <ligand>
        <name>[4Fe-4S] cluster</name>
        <dbReference type="ChEBI" id="CHEBI:49883"/>
    </ligand>
</feature>
<gene>
    <name evidence="17" type="primary">napA</name>
    <name evidence="19" type="ORF">GSUB_01665</name>
</gene>
<dbReference type="GO" id="GO:0005576">
    <property type="term" value="C:extracellular region"/>
    <property type="evidence" value="ECO:0007669"/>
    <property type="project" value="UniProtKB-SubCell"/>
</dbReference>
<feature type="binding site" evidence="17">
    <location>
        <position position="47"/>
    </location>
    <ligand>
        <name>[4Fe-4S] cluster</name>
        <dbReference type="ChEBI" id="CHEBI:49883"/>
    </ligand>
</feature>
<accession>A0A0B5FE51</accession>
<dbReference type="GO" id="GO:0045333">
    <property type="term" value="P:cellular respiration"/>
    <property type="evidence" value="ECO:0007669"/>
    <property type="project" value="UniProtKB-ARBA"/>
</dbReference>
<feature type="binding site" evidence="17">
    <location>
        <position position="499"/>
    </location>
    <ligand>
        <name>Mo-bis(molybdopterin guanine dinucleotide)</name>
        <dbReference type="ChEBI" id="CHEBI:60539"/>
    </ligand>
</feature>
<dbReference type="InterPro" id="IPR010051">
    <property type="entry name" value="Periplasm_NO3_reductase_lsu"/>
</dbReference>
<evidence type="ECO:0000256" key="12">
    <source>
        <dbReference type="ARBA" id="ARBA00023004"/>
    </source>
</evidence>
<keyword evidence="6 17" id="KW-0500">Molybdenum</keyword>
<evidence type="ECO:0000313" key="19">
    <source>
        <dbReference type="EMBL" id="AJF05543.1"/>
    </source>
</evidence>